<keyword evidence="6 11" id="KW-0548">Nucleotidyltransferase</keyword>
<dbReference type="SUPFAM" id="SSF52374">
    <property type="entry name" value="Nucleotidylyl transferase"/>
    <property type="match status" value="1"/>
</dbReference>
<dbReference type="InterPro" id="IPR005248">
    <property type="entry name" value="NadD/NMNAT"/>
</dbReference>
<evidence type="ECO:0000256" key="6">
    <source>
        <dbReference type="ARBA" id="ARBA00022695"/>
    </source>
</evidence>
<comment type="catalytic activity">
    <reaction evidence="10 11">
        <text>nicotinate beta-D-ribonucleotide + ATP + H(+) = deamido-NAD(+) + diphosphate</text>
        <dbReference type="Rhea" id="RHEA:22860"/>
        <dbReference type="ChEBI" id="CHEBI:15378"/>
        <dbReference type="ChEBI" id="CHEBI:30616"/>
        <dbReference type="ChEBI" id="CHEBI:33019"/>
        <dbReference type="ChEBI" id="CHEBI:57502"/>
        <dbReference type="ChEBI" id="CHEBI:58437"/>
        <dbReference type="EC" id="2.7.7.18"/>
    </reaction>
</comment>
<gene>
    <name evidence="11 13" type="primary">nadD</name>
    <name evidence="13" type="ORF">KI809_05600</name>
</gene>
<keyword evidence="9 11" id="KW-0520">NAD</keyword>
<organism evidence="13 14">
    <name type="scientific">Geoanaerobacter pelophilus</name>
    <dbReference type="NCBI Taxonomy" id="60036"/>
    <lineage>
        <taxon>Bacteria</taxon>
        <taxon>Pseudomonadati</taxon>
        <taxon>Thermodesulfobacteriota</taxon>
        <taxon>Desulfuromonadia</taxon>
        <taxon>Geobacterales</taxon>
        <taxon>Geobacteraceae</taxon>
        <taxon>Geoanaerobacter</taxon>
    </lineage>
</organism>
<dbReference type="GO" id="GO:0004515">
    <property type="term" value="F:nicotinate-nucleotide adenylyltransferase activity"/>
    <property type="evidence" value="ECO:0007669"/>
    <property type="project" value="UniProtKB-UniRule"/>
</dbReference>
<dbReference type="NCBIfam" id="TIGR00482">
    <property type="entry name" value="nicotinate (nicotinamide) nucleotide adenylyltransferase"/>
    <property type="match status" value="1"/>
</dbReference>
<dbReference type="InterPro" id="IPR014729">
    <property type="entry name" value="Rossmann-like_a/b/a_fold"/>
</dbReference>
<evidence type="ECO:0000259" key="12">
    <source>
        <dbReference type="Pfam" id="PF01467"/>
    </source>
</evidence>
<dbReference type="Pfam" id="PF01467">
    <property type="entry name" value="CTP_transf_like"/>
    <property type="match status" value="1"/>
</dbReference>
<dbReference type="EMBL" id="JAHCVJ010000002">
    <property type="protein sequence ID" value="MBT0663772.1"/>
    <property type="molecule type" value="Genomic_DNA"/>
</dbReference>
<evidence type="ECO:0000256" key="4">
    <source>
        <dbReference type="ARBA" id="ARBA00022642"/>
    </source>
</evidence>
<dbReference type="EC" id="2.7.7.18" evidence="11"/>
<evidence type="ECO:0000256" key="9">
    <source>
        <dbReference type="ARBA" id="ARBA00023027"/>
    </source>
</evidence>
<accession>A0AAW4L7J5</accession>
<evidence type="ECO:0000313" key="13">
    <source>
        <dbReference type="EMBL" id="MBT0663772.1"/>
    </source>
</evidence>
<dbReference type="InterPro" id="IPR004821">
    <property type="entry name" value="Cyt_trans-like"/>
</dbReference>
<evidence type="ECO:0000256" key="7">
    <source>
        <dbReference type="ARBA" id="ARBA00022741"/>
    </source>
</evidence>
<keyword evidence="8 11" id="KW-0067">ATP-binding</keyword>
<reference evidence="13 14" key="1">
    <citation type="submission" date="2021-05" db="EMBL/GenBank/DDBJ databases">
        <title>The draft genome of Geobacter pelophilus DSM 12255.</title>
        <authorList>
            <person name="Xu Z."/>
            <person name="Masuda Y."/>
            <person name="Itoh H."/>
            <person name="Senoo K."/>
        </authorList>
    </citation>
    <scope>NUCLEOTIDE SEQUENCE [LARGE SCALE GENOMIC DNA]</scope>
    <source>
        <strain evidence="13 14">DSM 12255</strain>
    </source>
</reference>
<evidence type="ECO:0000256" key="10">
    <source>
        <dbReference type="ARBA" id="ARBA00048721"/>
    </source>
</evidence>
<keyword evidence="5 11" id="KW-0808">Transferase</keyword>
<evidence type="ECO:0000256" key="11">
    <source>
        <dbReference type="HAMAP-Rule" id="MF_00244"/>
    </source>
</evidence>
<protein>
    <recommendedName>
        <fullName evidence="11">Probable nicotinate-nucleotide adenylyltransferase</fullName>
        <ecNumber evidence="11">2.7.7.18</ecNumber>
    </recommendedName>
    <alternativeName>
        <fullName evidence="11">Deamido-NAD(+) diphosphorylase</fullName>
    </alternativeName>
    <alternativeName>
        <fullName evidence="11">Deamido-NAD(+) pyrophosphorylase</fullName>
    </alternativeName>
    <alternativeName>
        <fullName evidence="11">Nicotinate mononucleotide adenylyltransferase</fullName>
        <shortName evidence="11">NaMN adenylyltransferase</shortName>
    </alternativeName>
</protein>
<sequence length="216" mass="24494">MRIGILGGTFNPIHLAHLRIAEEVRENLALDRITFIPAASPPHKPMNGELPFELRCELVRVAIADNESFQLSRIEGERAGKSYSIDTLRALGEQRPADELFFIIGSDSFLEFGTWHEYRAIFQCSSIVVVERPGARVPNLSEALPEEVRSEFVLDRAANRLDHRSGHQVHYLGECLLDISSTRIRNLARQGRSIRYLVPAAVERYIIEQGLYADER</sequence>
<dbReference type="NCBIfam" id="NF000840">
    <property type="entry name" value="PRK00071.1-3"/>
    <property type="match status" value="1"/>
</dbReference>
<comment type="caution">
    <text evidence="13">The sequence shown here is derived from an EMBL/GenBank/DDBJ whole genome shotgun (WGS) entry which is preliminary data.</text>
</comment>
<name>A0AAW4L7J5_9BACT</name>
<evidence type="ECO:0000313" key="14">
    <source>
        <dbReference type="Proteomes" id="UP000811899"/>
    </source>
</evidence>
<dbReference type="Proteomes" id="UP000811899">
    <property type="component" value="Unassembled WGS sequence"/>
</dbReference>
<dbReference type="GO" id="GO:0005524">
    <property type="term" value="F:ATP binding"/>
    <property type="evidence" value="ECO:0007669"/>
    <property type="project" value="UniProtKB-KW"/>
</dbReference>
<evidence type="ECO:0000256" key="1">
    <source>
        <dbReference type="ARBA" id="ARBA00002324"/>
    </source>
</evidence>
<keyword evidence="7 11" id="KW-0547">Nucleotide-binding</keyword>
<dbReference type="CDD" id="cd02165">
    <property type="entry name" value="NMNAT"/>
    <property type="match status" value="1"/>
</dbReference>
<dbReference type="PANTHER" id="PTHR39321">
    <property type="entry name" value="NICOTINATE-NUCLEOTIDE ADENYLYLTRANSFERASE-RELATED"/>
    <property type="match status" value="1"/>
</dbReference>
<proteinExistence type="inferred from homology"/>
<dbReference type="RefSeq" id="WP_214170559.1">
    <property type="nucleotide sequence ID" value="NZ_JAHCVJ010000002.1"/>
</dbReference>
<dbReference type="NCBIfam" id="TIGR00125">
    <property type="entry name" value="cyt_tran_rel"/>
    <property type="match status" value="1"/>
</dbReference>
<feature type="domain" description="Cytidyltransferase-like" evidence="12">
    <location>
        <begin position="5"/>
        <end position="186"/>
    </location>
</feature>
<dbReference type="PANTHER" id="PTHR39321:SF3">
    <property type="entry name" value="PHOSPHOPANTETHEINE ADENYLYLTRANSFERASE"/>
    <property type="match status" value="1"/>
</dbReference>
<comment type="pathway">
    <text evidence="2 11">Cofactor biosynthesis; NAD(+) biosynthesis; deamido-NAD(+) from nicotinate D-ribonucleotide: step 1/1.</text>
</comment>
<comment type="similarity">
    <text evidence="3 11">Belongs to the NadD family.</text>
</comment>
<keyword evidence="4 11" id="KW-0662">Pyridine nucleotide biosynthesis</keyword>
<evidence type="ECO:0000256" key="2">
    <source>
        <dbReference type="ARBA" id="ARBA00005019"/>
    </source>
</evidence>
<dbReference type="HAMAP" id="MF_00244">
    <property type="entry name" value="NaMN_adenylyltr"/>
    <property type="match status" value="1"/>
</dbReference>
<comment type="function">
    <text evidence="1 11">Catalyzes the reversible adenylation of nicotinate mononucleotide (NaMN) to nicotinic acid adenine dinucleotide (NaAD).</text>
</comment>
<evidence type="ECO:0000256" key="5">
    <source>
        <dbReference type="ARBA" id="ARBA00022679"/>
    </source>
</evidence>
<keyword evidence="14" id="KW-1185">Reference proteome</keyword>
<dbReference type="GO" id="GO:0009435">
    <property type="term" value="P:NAD+ biosynthetic process"/>
    <property type="evidence" value="ECO:0007669"/>
    <property type="project" value="UniProtKB-UniRule"/>
</dbReference>
<dbReference type="Gene3D" id="3.40.50.620">
    <property type="entry name" value="HUPs"/>
    <property type="match status" value="1"/>
</dbReference>
<dbReference type="AlphaFoldDB" id="A0AAW4L7J5"/>
<evidence type="ECO:0000256" key="3">
    <source>
        <dbReference type="ARBA" id="ARBA00009014"/>
    </source>
</evidence>
<evidence type="ECO:0000256" key="8">
    <source>
        <dbReference type="ARBA" id="ARBA00022840"/>
    </source>
</evidence>